<dbReference type="InterPro" id="IPR018114">
    <property type="entry name" value="TRYPSIN_HIS"/>
</dbReference>
<dbReference type="AlphaFoldDB" id="A0AA38MH77"/>
<dbReference type="InterPro" id="IPR009003">
    <property type="entry name" value="Peptidase_S1_PA"/>
</dbReference>
<dbReference type="PROSITE" id="PS00134">
    <property type="entry name" value="TRYPSIN_HIS"/>
    <property type="match status" value="1"/>
</dbReference>
<reference evidence="4" key="1">
    <citation type="journal article" date="2023" name="G3 (Bethesda)">
        <title>Whole genome assemblies of Zophobas morio and Tenebrio molitor.</title>
        <authorList>
            <person name="Kaur S."/>
            <person name="Stinson S.A."/>
            <person name="diCenzo G.C."/>
        </authorList>
    </citation>
    <scope>NUCLEOTIDE SEQUENCE</scope>
    <source>
        <strain evidence="4">QUZm001</strain>
    </source>
</reference>
<dbReference type="PROSITE" id="PS50240">
    <property type="entry name" value="TRYPSIN_DOM"/>
    <property type="match status" value="1"/>
</dbReference>
<dbReference type="Proteomes" id="UP001168821">
    <property type="component" value="Unassembled WGS sequence"/>
</dbReference>
<dbReference type="GO" id="GO:0006508">
    <property type="term" value="P:proteolysis"/>
    <property type="evidence" value="ECO:0007669"/>
    <property type="project" value="InterPro"/>
</dbReference>
<dbReference type="PANTHER" id="PTHR24260:SF136">
    <property type="entry name" value="GH08193P-RELATED"/>
    <property type="match status" value="1"/>
</dbReference>
<dbReference type="InterPro" id="IPR001254">
    <property type="entry name" value="Trypsin_dom"/>
</dbReference>
<proteinExistence type="predicted"/>
<feature type="signal peptide" evidence="2">
    <location>
        <begin position="1"/>
        <end position="16"/>
    </location>
</feature>
<sequence>MKLLVVLVLCLASGWSANIQKKPLHNVERNLGPRIINGMPAEETEFPFMAAIYSTTSLGRYFCGGAVIDRRWILTAGHCVQNAVSFVIQLGSVSLSSTDVNRVTVPATTSVVHPDFNNETFVNNIGLINLPDDLRLNDYVNVVALPSEVLAENTVLTSLGWGQTDDEHSGPVDNLQKVLVVSLLNEHCQNIFGSQIVDSMVCAMGSYNEGTCIGDIGGPLVQTGDSQPVIVAVASFLSFNGCESLDPSGYERVFDHVDWIKSVTNIA</sequence>
<feature type="domain" description="Peptidase S1" evidence="3">
    <location>
        <begin position="35"/>
        <end position="265"/>
    </location>
</feature>
<feature type="chain" id="PRO_5041424706" description="Peptidase S1 domain-containing protein" evidence="2">
    <location>
        <begin position="17"/>
        <end position="267"/>
    </location>
</feature>
<dbReference type="InterPro" id="IPR051333">
    <property type="entry name" value="CLIP_Serine_Protease"/>
</dbReference>
<dbReference type="SUPFAM" id="SSF50494">
    <property type="entry name" value="Trypsin-like serine proteases"/>
    <property type="match status" value="1"/>
</dbReference>
<evidence type="ECO:0000313" key="5">
    <source>
        <dbReference type="Proteomes" id="UP001168821"/>
    </source>
</evidence>
<keyword evidence="2" id="KW-0732">Signal</keyword>
<evidence type="ECO:0000259" key="3">
    <source>
        <dbReference type="PROSITE" id="PS50240"/>
    </source>
</evidence>
<dbReference type="PRINTS" id="PR00722">
    <property type="entry name" value="CHYMOTRYPSIN"/>
</dbReference>
<keyword evidence="1" id="KW-1015">Disulfide bond</keyword>
<accession>A0AA38MH77</accession>
<evidence type="ECO:0000313" key="4">
    <source>
        <dbReference type="EMBL" id="KAJ3656361.1"/>
    </source>
</evidence>
<dbReference type="PANTHER" id="PTHR24260">
    <property type="match status" value="1"/>
</dbReference>
<dbReference type="GO" id="GO:0004252">
    <property type="term" value="F:serine-type endopeptidase activity"/>
    <property type="evidence" value="ECO:0007669"/>
    <property type="project" value="InterPro"/>
</dbReference>
<organism evidence="4 5">
    <name type="scientific">Zophobas morio</name>
    <dbReference type="NCBI Taxonomy" id="2755281"/>
    <lineage>
        <taxon>Eukaryota</taxon>
        <taxon>Metazoa</taxon>
        <taxon>Ecdysozoa</taxon>
        <taxon>Arthropoda</taxon>
        <taxon>Hexapoda</taxon>
        <taxon>Insecta</taxon>
        <taxon>Pterygota</taxon>
        <taxon>Neoptera</taxon>
        <taxon>Endopterygota</taxon>
        <taxon>Coleoptera</taxon>
        <taxon>Polyphaga</taxon>
        <taxon>Cucujiformia</taxon>
        <taxon>Tenebrionidae</taxon>
        <taxon>Zophobas</taxon>
    </lineage>
</organism>
<comment type="caution">
    <text evidence="4">The sequence shown here is derived from an EMBL/GenBank/DDBJ whole genome shotgun (WGS) entry which is preliminary data.</text>
</comment>
<name>A0AA38MH77_9CUCU</name>
<dbReference type="Pfam" id="PF00089">
    <property type="entry name" value="Trypsin"/>
    <property type="match status" value="1"/>
</dbReference>
<dbReference type="SMART" id="SM00020">
    <property type="entry name" value="Tryp_SPc"/>
    <property type="match status" value="1"/>
</dbReference>
<evidence type="ECO:0000256" key="2">
    <source>
        <dbReference type="SAM" id="SignalP"/>
    </source>
</evidence>
<protein>
    <recommendedName>
        <fullName evidence="3">Peptidase S1 domain-containing protein</fullName>
    </recommendedName>
</protein>
<dbReference type="InterPro" id="IPR043504">
    <property type="entry name" value="Peptidase_S1_PA_chymotrypsin"/>
</dbReference>
<dbReference type="InterPro" id="IPR001314">
    <property type="entry name" value="Peptidase_S1A"/>
</dbReference>
<dbReference type="Gene3D" id="2.40.10.10">
    <property type="entry name" value="Trypsin-like serine proteases"/>
    <property type="match status" value="1"/>
</dbReference>
<dbReference type="CDD" id="cd00190">
    <property type="entry name" value="Tryp_SPc"/>
    <property type="match status" value="1"/>
</dbReference>
<dbReference type="FunFam" id="2.40.10.10:FF:000068">
    <property type="entry name" value="transmembrane protease serine 2"/>
    <property type="match status" value="1"/>
</dbReference>
<keyword evidence="5" id="KW-1185">Reference proteome</keyword>
<gene>
    <name evidence="4" type="ORF">Zmor_015444</name>
</gene>
<evidence type="ECO:0000256" key="1">
    <source>
        <dbReference type="ARBA" id="ARBA00023157"/>
    </source>
</evidence>
<dbReference type="EMBL" id="JALNTZ010000004">
    <property type="protein sequence ID" value="KAJ3656361.1"/>
    <property type="molecule type" value="Genomic_DNA"/>
</dbReference>